<keyword evidence="2" id="KW-0812">Transmembrane</keyword>
<feature type="transmembrane region" description="Helical" evidence="2">
    <location>
        <begin position="77"/>
        <end position="97"/>
    </location>
</feature>
<evidence type="ECO:0008006" key="5">
    <source>
        <dbReference type="Google" id="ProtNLM"/>
    </source>
</evidence>
<proteinExistence type="predicted"/>
<keyword evidence="2" id="KW-0472">Membrane</keyword>
<reference evidence="3" key="1">
    <citation type="submission" date="2023-06" db="EMBL/GenBank/DDBJ databases">
        <title>Genome-scale phylogeny and comparative genomics of the fungal order Sordariales.</title>
        <authorList>
            <consortium name="Lawrence Berkeley National Laboratory"/>
            <person name="Hensen N."/>
            <person name="Bonometti L."/>
            <person name="Westerberg I."/>
            <person name="Brannstrom I.O."/>
            <person name="Guillou S."/>
            <person name="Cros-Aarteil S."/>
            <person name="Calhoun S."/>
            <person name="Haridas S."/>
            <person name="Kuo A."/>
            <person name="Mondo S."/>
            <person name="Pangilinan J."/>
            <person name="Riley R."/>
            <person name="Labutti K."/>
            <person name="Andreopoulos B."/>
            <person name="Lipzen A."/>
            <person name="Chen C."/>
            <person name="Yanf M."/>
            <person name="Daum C."/>
            <person name="Ng V."/>
            <person name="Clum A."/>
            <person name="Steindorff A."/>
            <person name="Ohm R."/>
            <person name="Martin F."/>
            <person name="Silar P."/>
            <person name="Natvig D."/>
            <person name="Lalanne C."/>
            <person name="Gautier V."/>
            <person name="Ament-Velasquez S.L."/>
            <person name="Kruys A."/>
            <person name="Hutchinson M.I."/>
            <person name="Powell A.J."/>
            <person name="Barry K."/>
            <person name="Miller A.N."/>
            <person name="Grigoriev I.V."/>
            <person name="Debuchy R."/>
            <person name="Gladieux P."/>
            <person name="Thoren M.H."/>
            <person name="Johannesson H."/>
        </authorList>
    </citation>
    <scope>NUCLEOTIDE SEQUENCE</scope>
    <source>
        <strain evidence="3">8032-3</strain>
    </source>
</reference>
<organism evidence="3 4">
    <name type="scientific">Phialemonium atrogriseum</name>
    <dbReference type="NCBI Taxonomy" id="1093897"/>
    <lineage>
        <taxon>Eukaryota</taxon>
        <taxon>Fungi</taxon>
        <taxon>Dikarya</taxon>
        <taxon>Ascomycota</taxon>
        <taxon>Pezizomycotina</taxon>
        <taxon>Sordariomycetes</taxon>
        <taxon>Sordariomycetidae</taxon>
        <taxon>Cephalothecales</taxon>
        <taxon>Cephalothecaceae</taxon>
        <taxon>Phialemonium</taxon>
    </lineage>
</organism>
<feature type="transmembrane region" description="Helical" evidence="2">
    <location>
        <begin position="38"/>
        <end position="56"/>
    </location>
</feature>
<sequence length="292" mass="32017">MAYWYWILAHSVLLLLLLAIAIFEHVNTASLSLPLSPALTIFTILLPLFALANAVYHPRLVNSTDPSTITRPNLLPTTLQILQLLQFTLTTILATLLSTAGLVPSPTQTCLLSTRWQRLWSAHDGDAIRAIQDALGCCGYNSVKDRSWPFPRGGSRVDCAAQFGRTAACAGPWMEALRRGSGAGFAVVVGVGVLQFVDLLVSRWLHSRQGSTWSTGFKRDRDRTRPLLEGNEVERRDDDDDDNDDDYNMAEDTTGGEGDQGGRRRRADGYGGTGMRIEPDHHDHWGTGGGSV</sequence>
<comment type="caution">
    <text evidence="3">The sequence shown here is derived from an EMBL/GenBank/DDBJ whole genome shotgun (WGS) entry which is preliminary data.</text>
</comment>
<dbReference type="EMBL" id="MU839016">
    <property type="protein sequence ID" value="KAK1765272.1"/>
    <property type="molecule type" value="Genomic_DNA"/>
</dbReference>
<feature type="transmembrane region" description="Helical" evidence="2">
    <location>
        <begin position="182"/>
        <end position="201"/>
    </location>
</feature>
<evidence type="ECO:0000256" key="1">
    <source>
        <dbReference type="SAM" id="MobiDB-lite"/>
    </source>
</evidence>
<accession>A0AAJ0BWI8</accession>
<dbReference type="RefSeq" id="XP_060281485.1">
    <property type="nucleotide sequence ID" value="XM_060430624.1"/>
</dbReference>
<evidence type="ECO:0000313" key="3">
    <source>
        <dbReference type="EMBL" id="KAK1765272.1"/>
    </source>
</evidence>
<keyword evidence="4" id="KW-1185">Reference proteome</keyword>
<protein>
    <recommendedName>
        <fullName evidence="5">Tetraspanin Tsp3</fullName>
    </recommendedName>
</protein>
<keyword evidence="2" id="KW-1133">Transmembrane helix</keyword>
<name>A0AAJ0BWI8_9PEZI</name>
<dbReference type="GeneID" id="85313811"/>
<evidence type="ECO:0000313" key="4">
    <source>
        <dbReference type="Proteomes" id="UP001244011"/>
    </source>
</evidence>
<evidence type="ECO:0000256" key="2">
    <source>
        <dbReference type="SAM" id="Phobius"/>
    </source>
</evidence>
<dbReference type="AlphaFoldDB" id="A0AAJ0BWI8"/>
<dbReference type="Proteomes" id="UP001244011">
    <property type="component" value="Unassembled WGS sequence"/>
</dbReference>
<feature type="compositionally biased region" description="Basic and acidic residues" evidence="1">
    <location>
        <begin position="224"/>
        <end position="236"/>
    </location>
</feature>
<feature type="region of interest" description="Disordered" evidence="1">
    <location>
        <begin position="224"/>
        <end position="292"/>
    </location>
</feature>
<feature type="compositionally biased region" description="Acidic residues" evidence="1">
    <location>
        <begin position="237"/>
        <end position="249"/>
    </location>
</feature>
<gene>
    <name evidence="3" type="ORF">QBC33DRAFT_571828</name>
</gene>